<accession>A0AA88NP61</accession>
<dbReference type="AlphaFoldDB" id="A0AA88NP61"/>
<keyword evidence="1" id="KW-1133">Transmembrane helix</keyword>
<dbReference type="InterPro" id="IPR054132">
    <property type="entry name" value="Consortin_N"/>
</dbReference>
<sequence length="377" mass="42977">MGDPTTEEDIRGRHDQITLSPNGTEAIISSNLSVSHKILNTTMDQPEEKQHKINNTAEEKSENTTVRFCLNSSASVNSTTESSSAFLATLTSLSEHNDHMLLPHRLHQIAEAYFLEEDFQQAVHFLQLERLYHERLLSNLASMQKDWESEWKAVTRGKKCPVKIHCTEIETKCMDSLNHICRTHQRPNHSVVEKVTKESITVQQRNTGSHSKMNEWIENWIDPEEETEDEDKIEDPEAERLTEVARRRKLSGEEPSELIEVEETFPSNGLVSILKKRDESGPVSPYPHRNSSKFKVRFSESDASLDNDDAGEDSCLFFLVLCVGTVVISMGGTMIYCFLGRAYSNICSDFSHNMDFYFGFIRRAVNSLTHWFIPASS</sequence>
<reference evidence="4" key="1">
    <citation type="submission" date="2023-08" db="EMBL/GenBank/DDBJ databases">
        <title>Pelteobagrus vachellii genome.</title>
        <authorList>
            <person name="Liu H."/>
        </authorList>
    </citation>
    <scope>NUCLEOTIDE SEQUENCE</scope>
    <source>
        <strain evidence="4">PRFRI_2022a</strain>
        <tissue evidence="4">Muscle</tissue>
    </source>
</reference>
<dbReference type="Pfam" id="PF22883">
    <property type="entry name" value="Consortin_N"/>
    <property type="match status" value="1"/>
</dbReference>
<dbReference type="EMBL" id="JAVHJS010000003">
    <property type="protein sequence ID" value="KAK2863822.1"/>
    <property type="molecule type" value="Genomic_DNA"/>
</dbReference>
<dbReference type="GO" id="GO:0030133">
    <property type="term" value="C:transport vesicle"/>
    <property type="evidence" value="ECO:0007669"/>
    <property type="project" value="TreeGrafter"/>
</dbReference>
<evidence type="ECO:0000256" key="1">
    <source>
        <dbReference type="SAM" id="Phobius"/>
    </source>
</evidence>
<evidence type="ECO:0000259" key="2">
    <source>
        <dbReference type="Pfam" id="PF15281"/>
    </source>
</evidence>
<dbReference type="PANTHER" id="PTHR28581">
    <property type="entry name" value="CONSORTIN"/>
    <property type="match status" value="1"/>
</dbReference>
<keyword evidence="1" id="KW-0472">Membrane</keyword>
<dbReference type="InterPro" id="IPR042318">
    <property type="entry name" value="Consortin"/>
</dbReference>
<feature type="transmembrane region" description="Helical" evidence="1">
    <location>
        <begin position="316"/>
        <end position="339"/>
    </location>
</feature>
<dbReference type="GO" id="GO:0042998">
    <property type="term" value="P:positive regulation of Golgi to plasma membrane protein transport"/>
    <property type="evidence" value="ECO:0007669"/>
    <property type="project" value="InterPro"/>
</dbReference>
<protein>
    <recommendedName>
        <fullName evidence="6">Consortin C-terminal domain-containing protein</fullName>
    </recommendedName>
</protein>
<dbReference type="Pfam" id="PF15281">
    <property type="entry name" value="Consortin_C"/>
    <property type="match status" value="1"/>
</dbReference>
<dbReference type="GO" id="GO:0071253">
    <property type="term" value="F:connexin binding"/>
    <property type="evidence" value="ECO:0007669"/>
    <property type="project" value="InterPro"/>
</dbReference>
<comment type="caution">
    <text evidence="4">The sequence shown here is derived from an EMBL/GenBank/DDBJ whole genome shotgun (WGS) entry which is preliminary data.</text>
</comment>
<proteinExistence type="predicted"/>
<evidence type="ECO:0000259" key="3">
    <source>
        <dbReference type="Pfam" id="PF22883"/>
    </source>
</evidence>
<evidence type="ECO:0008006" key="6">
    <source>
        <dbReference type="Google" id="ProtNLM"/>
    </source>
</evidence>
<dbReference type="PANTHER" id="PTHR28581:SF1">
    <property type="entry name" value="CONSORTIN"/>
    <property type="match status" value="1"/>
</dbReference>
<name>A0AA88NP61_TACVA</name>
<dbReference type="GO" id="GO:0005886">
    <property type="term" value="C:plasma membrane"/>
    <property type="evidence" value="ECO:0007669"/>
    <property type="project" value="TreeGrafter"/>
</dbReference>
<dbReference type="GO" id="GO:0005802">
    <property type="term" value="C:trans-Golgi network"/>
    <property type="evidence" value="ECO:0007669"/>
    <property type="project" value="InterPro"/>
</dbReference>
<dbReference type="InterPro" id="IPR028129">
    <property type="entry name" value="Consortin_C"/>
</dbReference>
<keyword evidence="1" id="KW-0812">Transmembrane</keyword>
<keyword evidence="5" id="KW-1185">Reference proteome</keyword>
<dbReference type="Proteomes" id="UP001187315">
    <property type="component" value="Unassembled WGS sequence"/>
</dbReference>
<evidence type="ECO:0000313" key="4">
    <source>
        <dbReference type="EMBL" id="KAK2863822.1"/>
    </source>
</evidence>
<organism evidence="4 5">
    <name type="scientific">Tachysurus vachellii</name>
    <name type="common">Darkbarbel catfish</name>
    <name type="synonym">Pelteobagrus vachellii</name>
    <dbReference type="NCBI Taxonomy" id="175792"/>
    <lineage>
        <taxon>Eukaryota</taxon>
        <taxon>Metazoa</taxon>
        <taxon>Chordata</taxon>
        <taxon>Craniata</taxon>
        <taxon>Vertebrata</taxon>
        <taxon>Euteleostomi</taxon>
        <taxon>Actinopterygii</taxon>
        <taxon>Neopterygii</taxon>
        <taxon>Teleostei</taxon>
        <taxon>Ostariophysi</taxon>
        <taxon>Siluriformes</taxon>
        <taxon>Bagridae</taxon>
        <taxon>Tachysurus</taxon>
    </lineage>
</organism>
<feature type="domain" description="Consortin C-terminal" evidence="2">
    <location>
        <begin position="265"/>
        <end position="372"/>
    </location>
</feature>
<feature type="domain" description="Consortin N-terminal" evidence="3">
    <location>
        <begin position="98"/>
        <end position="149"/>
    </location>
</feature>
<evidence type="ECO:0000313" key="5">
    <source>
        <dbReference type="Proteomes" id="UP001187315"/>
    </source>
</evidence>
<gene>
    <name evidence="4" type="ORF">Q7C36_002976</name>
</gene>